<name>A0A8S0V901_OLEEU</name>
<gene>
    <name evidence="1" type="ORF">OLEA9_A105196</name>
</gene>
<sequence length="60" mass="6945">VYSFDRLYPNSVTWEDANYHSSLSLDPGDKIKVRVRVVMGRANGEEEGKEEKPTELNWCK</sequence>
<evidence type="ECO:0000313" key="2">
    <source>
        <dbReference type="Proteomes" id="UP000594638"/>
    </source>
</evidence>
<proteinExistence type="predicted"/>
<reference evidence="1 2" key="1">
    <citation type="submission" date="2019-12" db="EMBL/GenBank/DDBJ databases">
        <authorList>
            <person name="Alioto T."/>
            <person name="Alioto T."/>
            <person name="Gomez Garrido J."/>
        </authorList>
    </citation>
    <scope>NUCLEOTIDE SEQUENCE [LARGE SCALE GENOMIC DNA]</scope>
</reference>
<protein>
    <submittedName>
        <fullName evidence="1">Uncharacterized protein</fullName>
    </submittedName>
</protein>
<keyword evidence="2" id="KW-1185">Reference proteome</keyword>
<comment type="caution">
    <text evidence="1">The sequence shown here is derived from an EMBL/GenBank/DDBJ whole genome shotgun (WGS) entry which is preliminary data.</text>
</comment>
<accession>A0A8S0V901</accession>
<organism evidence="1 2">
    <name type="scientific">Olea europaea subsp. europaea</name>
    <dbReference type="NCBI Taxonomy" id="158383"/>
    <lineage>
        <taxon>Eukaryota</taxon>
        <taxon>Viridiplantae</taxon>
        <taxon>Streptophyta</taxon>
        <taxon>Embryophyta</taxon>
        <taxon>Tracheophyta</taxon>
        <taxon>Spermatophyta</taxon>
        <taxon>Magnoliopsida</taxon>
        <taxon>eudicotyledons</taxon>
        <taxon>Gunneridae</taxon>
        <taxon>Pentapetalae</taxon>
        <taxon>asterids</taxon>
        <taxon>lamiids</taxon>
        <taxon>Lamiales</taxon>
        <taxon>Oleaceae</taxon>
        <taxon>Oleeae</taxon>
        <taxon>Olea</taxon>
    </lineage>
</organism>
<dbReference type="Gramene" id="OE9A105196T1">
    <property type="protein sequence ID" value="OE9A105196C1"/>
    <property type="gene ID" value="OE9A105196"/>
</dbReference>
<dbReference type="EMBL" id="CACTIH010009172">
    <property type="protein sequence ID" value="CAA3026670.1"/>
    <property type="molecule type" value="Genomic_DNA"/>
</dbReference>
<feature type="non-terminal residue" evidence="1">
    <location>
        <position position="1"/>
    </location>
</feature>
<dbReference type="Proteomes" id="UP000594638">
    <property type="component" value="Unassembled WGS sequence"/>
</dbReference>
<dbReference type="AlphaFoldDB" id="A0A8S0V901"/>
<evidence type="ECO:0000313" key="1">
    <source>
        <dbReference type="EMBL" id="CAA3026670.1"/>
    </source>
</evidence>